<keyword evidence="2" id="KW-0472">Membrane</keyword>
<feature type="region of interest" description="Disordered" evidence="1">
    <location>
        <begin position="551"/>
        <end position="580"/>
    </location>
</feature>
<sequence length="801" mass="86278">MAHLGLRRLVESSLVFSFLLARQAHAVTNIASWQGLRGSQIQSKIVLEGGRITNGTFNNGQWSDTASAQHSYGIYYQIDLTKSFDASIDSTDAYMIPGLPETSNTDAPNYLGGGMFHNDYQFYTFGGLADKPPIDASTVLRGDVFASNPSVSRFDQGVAPNQQTDGVSDNITSGAYASSPDQGLGFYFSGMVSATRAQLEYNSGDTEDNHPTVTSDTFIKVDMTTANDANFQYMAWPAGLTPRAEGALVWLPYGNQGVLIAIGGVEVPGDLFLFPPRETNDGPFMTELAIYDINADTWQVQQTRETTEKPTQLASFCTAVVPSQDGSAHQIFVYGGYDGTYTSVDPNVRGDVWVLSVPAFQWTKVETTGRDNTHARQGSVCFSPNPTTMITVGGSGQLGASLTSDTIIDVLDLNTLAWTGKYNASSDANFSLPDAIVQQLSYPSASGPGENSGFVGLNGTLDQLFSTRYSGEVKTYYPYASANNTGGNNPSTVTPVKSKSKWKVPVIATLCTVGGLAIIAALLFFCLRRHRKNKQGVNKTQQSRKNVFSWLGKSSQIDPEPEKSHTTDDTVVESNPDHLNQKAVDGEVYEAPSQMTSSGWNYGVTAQNQGAPAELMSHVPRESTSISKHPYYPRSLSGDHIVSGHSGSVSRFSEGLPQGTAAKSPYELSHGKSNEKLSEPKRHNELEGSQPDDNHGGSHDERETGLSPATASNQGQTSMGGMSPSPITPRDQRPGHHRNASSMSSDMPSLPSPPPEEDARRSQYIDAMPNMLSSPIFTTGSANQGEEGQQGLKTVQEEKHT</sequence>
<dbReference type="RefSeq" id="XP_064728999.1">
    <property type="nucleotide sequence ID" value="XM_064875734.1"/>
</dbReference>
<accession>A0ABR0RL09</accession>
<evidence type="ECO:0000256" key="3">
    <source>
        <dbReference type="SAM" id="SignalP"/>
    </source>
</evidence>
<feature type="signal peptide" evidence="3">
    <location>
        <begin position="1"/>
        <end position="26"/>
    </location>
</feature>
<name>A0ABR0RL09_9EURO</name>
<feature type="compositionally biased region" description="Polar residues" evidence="1">
    <location>
        <begin position="771"/>
        <end position="793"/>
    </location>
</feature>
<dbReference type="InterPro" id="IPR011043">
    <property type="entry name" value="Gal_Oxase/kelch_b-propeller"/>
</dbReference>
<keyword evidence="5" id="KW-1185">Reference proteome</keyword>
<evidence type="ECO:0000313" key="5">
    <source>
        <dbReference type="Proteomes" id="UP001334248"/>
    </source>
</evidence>
<dbReference type="EMBL" id="JAVHJV010000008">
    <property type="protein sequence ID" value="KAK5940909.1"/>
    <property type="molecule type" value="Genomic_DNA"/>
</dbReference>
<reference evidence="4 5" key="1">
    <citation type="journal article" date="2023" name="Res Sq">
        <title>Genomic and morphological characterization of Knufia obscura isolated from the Mars 2020 spacecraft assembly facility.</title>
        <authorList>
            <person name="Chander A.M."/>
            <person name="Teixeira M.M."/>
            <person name="Singh N.K."/>
            <person name="Williams M.P."/>
            <person name="Parker C.W."/>
            <person name="Leo P."/>
            <person name="Stajich J.E."/>
            <person name="Torok T."/>
            <person name="Tighe S."/>
            <person name="Mason C.E."/>
            <person name="Venkateswaran K."/>
        </authorList>
    </citation>
    <scope>NUCLEOTIDE SEQUENCE [LARGE SCALE GENOMIC DNA]</scope>
    <source>
        <strain evidence="4 5">CCFEE 5817</strain>
    </source>
</reference>
<comment type="caution">
    <text evidence="4">The sequence shown here is derived from an EMBL/GenBank/DDBJ whole genome shotgun (WGS) entry which is preliminary data.</text>
</comment>
<keyword evidence="3" id="KW-0732">Signal</keyword>
<dbReference type="GeneID" id="90000775"/>
<feature type="region of interest" description="Disordered" evidence="1">
    <location>
        <begin position="637"/>
        <end position="801"/>
    </location>
</feature>
<proteinExistence type="predicted"/>
<dbReference type="Proteomes" id="UP001334248">
    <property type="component" value="Unassembled WGS sequence"/>
</dbReference>
<dbReference type="InterPro" id="IPR015915">
    <property type="entry name" value="Kelch-typ_b-propeller"/>
</dbReference>
<protein>
    <submittedName>
        <fullName evidence="4">Uncharacterized protein</fullName>
    </submittedName>
</protein>
<feature type="transmembrane region" description="Helical" evidence="2">
    <location>
        <begin position="506"/>
        <end position="527"/>
    </location>
</feature>
<organism evidence="4 5">
    <name type="scientific">Knufia obscura</name>
    <dbReference type="NCBI Taxonomy" id="1635080"/>
    <lineage>
        <taxon>Eukaryota</taxon>
        <taxon>Fungi</taxon>
        <taxon>Dikarya</taxon>
        <taxon>Ascomycota</taxon>
        <taxon>Pezizomycotina</taxon>
        <taxon>Eurotiomycetes</taxon>
        <taxon>Chaetothyriomycetidae</taxon>
        <taxon>Chaetothyriales</taxon>
        <taxon>Trichomeriaceae</taxon>
        <taxon>Knufia</taxon>
    </lineage>
</organism>
<feature type="compositionally biased region" description="Polar residues" evidence="1">
    <location>
        <begin position="707"/>
        <end position="720"/>
    </location>
</feature>
<dbReference type="Gene3D" id="2.120.10.80">
    <property type="entry name" value="Kelch-type beta propeller"/>
    <property type="match status" value="1"/>
</dbReference>
<dbReference type="SUPFAM" id="SSF50965">
    <property type="entry name" value="Galactose oxidase, central domain"/>
    <property type="match status" value="1"/>
</dbReference>
<gene>
    <name evidence="4" type="ORF">PMZ80_007326</name>
</gene>
<evidence type="ECO:0000256" key="2">
    <source>
        <dbReference type="SAM" id="Phobius"/>
    </source>
</evidence>
<evidence type="ECO:0000313" key="4">
    <source>
        <dbReference type="EMBL" id="KAK5940909.1"/>
    </source>
</evidence>
<feature type="chain" id="PRO_5045597555" evidence="3">
    <location>
        <begin position="27"/>
        <end position="801"/>
    </location>
</feature>
<feature type="compositionally biased region" description="Basic and acidic residues" evidence="1">
    <location>
        <begin position="669"/>
        <end position="704"/>
    </location>
</feature>
<evidence type="ECO:0000256" key="1">
    <source>
        <dbReference type="SAM" id="MobiDB-lite"/>
    </source>
</evidence>
<keyword evidence="2" id="KW-1133">Transmembrane helix</keyword>
<keyword evidence="2" id="KW-0812">Transmembrane</keyword>